<comment type="caution">
    <text evidence="10">The sequence shown here is derived from an EMBL/GenBank/DDBJ whole genome shotgun (WGS) entry which is preliminary data.</text>
</comment>
<evidence type="ECO:0000256" key="5">
    <source>
        <dbReference type="ARBA" id="ARBA00022989"/>
    </source>
</evidence>
<dbReference type="PANTHER" id="PTHR32309">
    <property type="entry name" value="TYROSINE-PROTEIN KINASE"/>
    <property type="match status" value="1"/>
</dbReference>
<reference evidence="10 11" key="1">
    <citation type="submission" date="2024-04" db="EMBL/GenBank/DDBJ databases">
        <title>Genome sequencing and metabolic network reconstruction of aminoacids and betaine degradation by Anoxynatronum sibiricum.</title>
        <authorList>
            <person name="Detkova E.N."/>
            <person name="Boltjanskaja Y.V."/>
            <person name="Mardanov A.V."/>
            <person name="Kevbrin V."/>
        </authorList>
    </citation>
    <scope>NUCLEOTIDE SEQUENCE [LARGE SCALE GENOMIC DNA]</scope>
    <source>
        <strain evidence="10 11">Z-7981</strain>
    </source>
</reference>
<accession>A0ABU9VXW5</accession>
<organism evidence="10 11">
    <name type="scientific">Anoxynatronum sibiricum</name>
    <dbReference type="NCBI Taxonomy" id="210623"/>
    <lineage>
        <taxon>Bacteria</taxon>
        <taxon>Bacillati</taxon>
        <taxon>Bacillota</taxon>
        <taxon>Clostridia</taxon>
        <taxon>Eubacteriales</taxon>
        <taxon>Clostridiaceae</taxon>
        <taxon>Anoxynatronum</taxon>
    </lineage>
</organism>
<evidence type="ECO:0000256" key="8">
    <source>
        <dbReference type="SAM" id="Phobius"/>
    </source>
</evidence>
<evidence type="ECO:0000259" key="9">
    <source>
        <dbReference type="Pfam" id="PF02706"/>
    </source>
</evidence>
<comment type="subcellular location">
    <subcellularLocation>
        <location evidence="1">Cell membrane</location>
        <topology evidence="1">Multi-pass membrane protein</topology>
    </subcellularLocation>
</comment>
<dbReference type="InterPro" id="IPR050445">
    <property type="entry name" value="Bact_polysacc_biosynth/exp"/>
</dbReference>
<keyword evidence="3" id="KW-1003">Cell membrane</keyword>
<gene>
    <name evidence="10" type="ORF">AAIG11_16105</name>
</gene>
<dbReference type="PANTHER" id="PTHR32309:SF13">
    <property type="entry name" value="FERRIC ENTEROBACTIN TRANSPORT PROTEIN FEPE"/>
    <property type="match status" value="1"/>
</dbReference>
<feature type="coiled-coil region" evidence="7">
    <location>
        <begin position="251"/>
        <end position="278"/>
    </location>
</feature>
<proteinExistence type="inferred from homology"/>
<keyword evidence="5 8" id="KW-1133">Transmembrane helix</keyword>
<protein>
    <submittedName>
        <fullName evidence="10">Wzz/FepE/Etk N-terminal domain-containing protein</fullName>
    </submittedName>
</protein>
<keyword evidence="4 8" id="KW-0812">Transmembrane</keyword>
<evidence type="ECO:0000313" key="10">
    <source>
        <dbReference type="EMBL" id="MEN1762013.1"/>
    </source>
</evidence>
<evidence type="ECO:0000256" key="2">
    <source>
        <dbReference type="ARBA" id="ARBA00006683"/>
    </source>
</evidence>
<dbReference type="EMBL" id="JBCITM010000026">
    <property type="protein sequence ID" value="MEN1762013.1"/>
    <property type="molecule type" value="Genomic_DNA"/>
</dbReference>
<keyword evidence="11" id="KW-1185">Reference proteome</keyword>
<dbReference type="RefSeq" id="WP_343187297.1">
    <property type="nucleotide sequence ID" value="NZ_JBCITM010000026.1"/>
</dbReference>
<evidence type="ECO:0000256" key="1">
    <source>
        <dbReference type="ARBA" id="ARBA00004651"/>
    </source>
</evidence>
<dbReference type="Pfam" id="PF02706">
    <property type="entry name" value="Wzz"/>
    <property type="match status" value="1"/>
</dbReference>
<sequence length="341" mass="38633">MPEEKYHHPQPNGTYEEEISLRELIEALLKHWKKIAAITLAAVVLAAAVTIGIMTPVHEARVIVSMNRPDRYTTEENLQEILSNRLSLVSFNDRNEMNIRNAQMFINSPEVVEAAMIEQGFVARPINRLMETIEINSLNPYLFQINLQGTEEDALLGLVDEMAFQFNRITVDEITRALNQEVSRKQRAIQTAEMNLATNRAQLEATDPYITLERALLDDPSMAIADPNANRTTVVRTQETNPSYLTRLQTVTQAEMELNQLKVQLDELKDEANLVIKQLNQPETAPVRVVRAATDYMGGSPLRKVSPRTSLNLAIALVLGLMVGVFMAFFIEYWQKSKLQQ</sequence>
<dbReference type="InterPro" id="IPR003856">
    <property type="entry name" value="LPS_length_determ_N"/>
</dbReference>
<keyword evidence="7" id="KW-0175">Coiled coil</keyword>
<evidence type="ECO:0000256" key="7">
    <source>
        <dbReference type="SAM" id="Coils"/>
    </source>
</evidence>
<evidence type="ECO:0000313" key="11">
    <source>
        <dbReference type="Proteomes" id="UP001407405"/>
    </source>
</evidence>
<name>A0ABU9VXW5_9CLOT</name>
<feature type="transmembrane region" description="Helical" evidence="8">
    <location>
        <begin position="311"/>
        <end position="331"/>
    </location>
</feature>
<evidence type="ECO:0000256" key="3">
    <source>
        <dbReference type="ARBA" id="ARBA00022475"/>
    </source>
</evidence>
<evidence type="ECO:0000256" key="4">
    <source>
        <dbReference type="ARBA" id="ARBA00022692"/>
    </source>
</evidence>
<keyword evidence="6 8" id="KW-0472">Membrane</keyword>
<feature type="domain" description="Polysaccharide chain length determinant N-terminal" evidence="9">
    <location>
        <begin position="17"/>
        <end position="115"/>
    </location>
</feature>
<dbReference type="Proteomes" id="UP001407405">
    <property type="component" value="Unassembled WGS sequence"/>
</dbReference>
<evidence type="ECO:0000256" key="6">
    <source>
        <dbReference type="ARBA" id="ARBA00023136"/>
    </source>
</evidence>
<comment type="similarity">
    <text evidence="2">Belongs to the CpsC/CapA family.</text>
</comment>
<feature type="transmembrane region" description="Helical" evidence="8">
    <location>
        <begin position="35"/>
        <end position="57"/>
    </location>
</feature>